<gene>
    <name evidence="2" type="ORF">ABGN05_20805</name>
</gene>
<name>A0ABV3SMU6_9HYPH</name>
<keyword evidence="3" id="KW-1185">Reference proteome</keyword>
<organism evidence="2 3">
    <name type="scientific">Aquibium pacificus</name>
    <dbReference type="NCBI Taxonomy" id="3153579"/>
    <lineage>
        <taxon>Bacteria</taxon>
        <taxon>Pseudomonadati</taxon>
        <taxon>Pseudomonadota</taxon>
        <taxon>Alphaproteobacteria</taxon>
        <taxon>Hyphomicrobiales</taxon>
        <taxon>Phyllobacteriaceae</taxon>
        <taxon>Aquibium</taxon>
    </lineage>
</organism>
<evidence type="ECO:0008006" key="4">
    <source>
        <dbReference type="Google" id="ProtNLM"/>
    </source>
</evidence>
<sequence>MIRETEEHTTTTTPGERIERTTIVPEERTTVVHTGGGSGAGWFIVGGLVVLLLLGVWLFGGGMLDGTGTASIDVNVPEKVTIETPNIEAPKVDVAPAEAD</sequence>
<dbReference type="EMBL" id="JBDPGJ010000005">
    <property type="protein sequence ID" value="MEX0408103.1"/>
    <property type="molecule type" value="Genomic_DNA"/>
</dbReference>
<protein>
    <recommendedName>
        <fullName evidence="4">SPOR domain-containing protein</fullName>
    </recommendedName>
</protein>
<reference evidence="2 3" key="1">
    <citation type="submission" date="2024-05" db="EMBL/GenBank/DDBJ databases">
        <authorList>
            <person name="Jiang F."/>
        </authorList>
    </citation>
    <scope>NUCLEOTIDE SEQUENCE [LARGE SCALE GENOMIC DNA]</scope>
    <source>
        <strain evidence="2 3">LZ166</strain>
    </source>
</reference>
<dbReference type="RefSeq" id="WP_367955981.1">
    <property type="nucleotide sequence ID" value="NZ_JBDPGJ010000005.1"/>
</dbReference>
<keyword evidence="1" id="KW-1133">Transmembrane helix</keyword>
<evidence type="ECO:0000313" key="3">
    <source>
        <dbReference type="Proteomes" id="UP001556692"/>
    </source>
</evidence>
<keyword evidence="1" id="KW-0472">Membrane</keyword>
<evidence type="ECO:0000313" key="2">
    <source>
        <dbReference type="EMBL" id="MEX0408103.1"/>
    </source>
</evidence>
<comment type="caution">
    <text evidence="2">The sequence shown here is derived from an EMBL/GenBank/DDBJ whole genome shotgun (WGS) entry which is preliminary data.</text>
</comment>
<proteinExistence type="predicted"/>
<dbReference type="Proteomes" id="UP001556692">
    <property type="component" value="Unassembled WGS sequence"/>
</dbReference>
<feature type="transmembrane region" description="Helical" evidence="1">
    <location>
        <begin position="40"/>
        <end position="59"/>
    </location>
</feature>
<keyword evidence="1" id="KW-0812">Transmembrane</keyword>
<evidence type="ECO:0000256" key="1">
    <source>
        <dbReference type="SAM" id="Phobius"/>
    </source>
</evidence>
<accession>A0ABV3SMU6</accession>